<reference evidence="1 2" key="1">
    <citation type="submission" date="2018-12" db="EMBL/GenBank/DDBJ databases">
        <authorList>
            <person name="Criscuolo A."/>
        </authorList>
    </citation>
    <scope>NUCLEOTIDE SEQUENCE [LARGE SCALE GENOMIC DNA]</scope>
    <source>
        <strain evidence="1">ACIP1116241</strain>
    </source>
</reference>
<protein>
    <submittedName>
        <fullName evidence="1">Uncharacterized protein</fullName>
    </submittedName>
</protein>
<dbReference type="AlphaFoldDB" id="A0A3S5D3X0"/>
<dbReference type="EMBL" id="UZWE01000024">
    <property type="protein sequence ID" value="VDS07913.1"/>
    <property type="molecule type" value="Genomic_DNA"/>
</dbReference>
<organism evidence="1 2">
    <name type="scientific">Paracoccus haematequi</name>
    <dbReference type="NCBI Taxonomy" id="2491866"/>
    <lineage>
        <taxon>Bacteria</taxon>
        <taxon>Pseudomonadati</taxon>
        <taxon>Pseudomonadota</taxon>
        <taxon>Alphaproteobacteria</taxon>
        <taxon>Rhodobacterales</taxon>
        <taxon>Paracoccaceae</taxon>
        <taxon>Paracoccus</taxon>
    </lineage>
</organism>
<sequence length="96" mass="10235">MTTKTELDAAKLRSLAAEIEEKHKGQFLDLRARLEREEGMKLTPIRNGAGGSTCRMAGITATSTSGAHGAVTNWANAARRKVLALDAELPLEASAE</sequence>
<dbReference type="RefSeq" id="WP_126153598.1">
    <property type="nucleotide sequence ID" value="NZ_UZWE01000024.1"/>
</dbReference>
<name>A0A3S5D3X0_9RHOB</name>
<evidence type="ECO:0000313" key="2">
    <source>
        <dbReference type="Proteomes" id="UP000270743"/>
    </source>
</evidence>
<evidence type="ECO:0000313" key="1">
    <source>
        <dbReference type="EMBL" id="VDS07913.1"/>
    </source>
</evidence>
<dbReference type="OrthoDB" id="9987304at2"/>
<gene>
    <name evidence="1" type="ORF">PARHAE_01093</name>
</gene>
<dbReference type="Proteomes" id="UP000270743">
    <property type="component" value="Unassembled WGS sequence"/>
</dbReference>
<proteinExistence type="predicted"/>
<accession>A0A3S5D3X0</accession>
<keyword evidence="2" id="KW-1185">Reference proteome</keyword>